<dbReference type="EMBL" id="AHMY02000008">
    <property type="protein sequence ID" value="EKO17672.1"/>
    <property type="molecule type" value="Genomic_DNA"/>
</dbReference>
<sequence length="41" mass="5061">MSCKFFLPHKINFQKEFNLVLKLLFVKNLSQKLRMNLFESW</sequence>
<accession>A0A0E2B8H9</accession>
<organism evidence="1 2">
    <name type="scientific">Leptospira kirschneri str. H1</name>
    <dbReference type="NCBI Taxonomy" id="1049966"/>
    <lineage>
        <taxon>Bacteria</taxon>
        <taxon>Pseudomonadati</taxon>
        <taxon>Spirochaetota</taxon>
        <taxon>Spirochaetia</taxon>
        <taxon>Leptospirales</taxon>
        <taxon>Leptospiraceae</taxon>
        <taxon>Leptospira</taxon>
    </lineage>
</organism>
<name>A0A0E2B8H9_9LEPT</name>
<evidence type="ECO:0000313" key="2">
    <source>
        <dbReference type="Proteomes" id="UP000006253"/>
    </source>
</evidence>
<protein>
    <submittedName>
        <fullName evidence="1">Uncharacterized protein</fullName>
    </submittedName>
</protein>
<dbReference type="Proteomes" id="UP000006253">
    <property type="component" value="Unassembled WGS sequence"/>
</dbReference>
<evidence type="ECO:0000313" key="1">
    <source>
        <dbReference type="EMBL" id="EKO17672.1"/>
    </source>
</evidence>
<gene>
    <name evidence="1" type="ORF">LEP1GSC081_0693</name>
</gene>
<proteinExistence type="predicted"/>
<dbReference type="AlphaFoldDB" id="A0A0E2B8H9"/>
<reference evidence="1 2" key="1">
    <citation type="submission" date="2012-10" db="EMBL/GenBank/DDBJ databases">
        <authorList>
            <person name="Harkins D.M."/>
            <person name="Durkin A.S."/>
            <person name="Brinkac L.M."/>
            <person name="Selengut J.D."/>
            <person name="Sanka R."/>
            <person name="DePew J."/>
            <person name="Purushe J."/>
            <person name="Peacock S.J."/>
            <person name="Thaipadungpanit J."/>
            <person name="Wuthiekanun V.W."/>
            <person name="Day N.P."/>
            <person name="Vinetz J.M."/>
            <person name="Sutton G.G."/>
            <person name="Nelson W.C."/>
            <person name="Fouts D.E."/>
        </authorList>
    </citation>
    <scope>NUCLEOTIDE SEQUENCE [LARGE SCALE GENOMIC DNA]</scope>
    <source>
        <strain evidence="1 2">H1</strain>
    </source>
</reference>
<comment type="caution">
    <text evidence="1">The sequence shown here is derived from an EMBL/GenBank/DDBJ whole genome shotgun (WGS) entry which is preliminary data.</text>
</comment>